<gene>
    <name evidence="2" type="ORF">FOL47_002908</name>
</gene>
<feature type="region of interest" description="Disordered" evidence="1">
    <location>
        <begin position="1"/>
        <end position="49"/>
    </location>
</feature>
<organism evidence="2 3">
    <name type="scientific">Perkinsus chesapeaki</name>
    <name type="common">Clam parasite</name>
    <name type="synonym">Perkinsus andrewsi</name>
    <dbReference type="NCBI Taxonomy" id="330153"/>
    <lineage>
        <taxon>Eukaryota</taxon>
        <taxon>Sar</taxon>
        <taxon>Alveolata</taxon>
        <taxon>Perkinsozoa</taxon>
        <taxon>Perkinsea</taxon>
        <taxon>Perkinsida</taxon>
        <taxon>Perkinsidae</taxon>
        <taxon>Perkinsus</taxon>
    </lineage>
</organism>
<feature type="compositionally biased region" description="Polar residues" evidence="1">
    <location>
        <begin position="1"/>
        <end position="27"/>
    </location>
</feature>
<evidence type="ECO:0000313" key="3">
    <source>
        <dbReference type="Proteomes" id="UP000591131"/>
    </source>
</evidence>
<sequence length="179" mass="19316">STNSTTEVSKDTNMANATNTGKGNINTRPAGDGKVSGGQSPPQSEGDLVRLGQVSVRITEKSGRRGIRFESESKKAKTLSIAFADDSSSYTVVIPPGGHRSFEIKPKHYNKDSILLTSDVGEQKTLPLLWKTLPIYSEQNTANGTSAFKTVSAPPNETPQRKSRRLLTAKRTPSPDFVP</sequence>
<feature type="non-terminal residue" evidence="2">
    <location>
        <position position="179"/>
    </location>
</feature>
<dbReference type="Proteomes" id="UP000591131">
    <property type="component" value="Unassembled WGS sequence"/>
</dbReference>
<protein>
    <submittedName>
        <fullName evidence="2">Uncharacterized protein</fullName>
    </submittedName>
</protein>
<evidence type="ECO:0000313" key="2">
    <source>
        <dbReference type="EMBL" id="KAF4648702.1"/>
    </source>
</evidence>
<keyword evidence="3" id="KW-1185">Reference proteome</keyword>
<name>A0A7J6KPD5_PERCH</name>
<accession>A0A7J6KPD5</accession>
<proteinExistence type="predicted"/>
<dbReference type="EMBL" id="JAAPAO010001850">
    <property type="protein sequence ID" value="KAF4648702.1"/>
    <property type="molecule type" value="Genomic_DNA"/>
</dbReference>
<feature type="non-terminal residue" evidence="2">
    <location>
        <position position="1"/>
    </location>
</feature>
<evidence type="ECO:0000256" key="1">
    <source>
        <dbReference type="SAM" id="MobiDB-lite"/>
    </source>
</evidence>
<dbReference type="AlphaFoldDB" id="A0A7J6KPD5"/>
<feature type="region of interest" description="Disordered" evidence="1">
    <location>
        <begin position="144"/>
        <end position="179"/>
    </location>
</feature>
<feature type="compositionally biased region" description="Polar residues" evidence="1">
    <location>
        <begin position="144"/>
        <end position="155"/>
    </location>
</feature>
<reference evidence="2 3" key="1">
    <citation type="submission" date="2020-04" db="EMBL/GenBank/DDBJ databases">
        <title>Perkinsus chesapeaki whole genome sequence.</title>
        <authorList>
            <person name="Bogema D.R."/>
        </authorList>
    </citation>
    <scope>NUCLEOTIDE SEQUENCE [LARGE SCALE GENOMIC DNA]</scope>
    <source>
        <strain evidence="2">ATCC PRA-425</strain>
    </source>
</reference>
<dbReference type="OrthoDB" id="10628329at2759"/>
<comment type="caution">
    <text evidence="2">The sequence shown here is derived from an EMBL/GenBank/DDBJ whole genome shotgun (WGS) entry which is preliminary data.</text>
</comment>